<keyword evidence="3" id="KW-1185">Reference proteome</keyword>
<comment type="caution">
    <text evidence="2">The sequence shown here is derived from an EMBL/GenBank/DDBJ whole genome shotgun (WGS) entry which is preliminary data.</text>
</comment>
<organism evidence="2 3">
    <name type="scientific">Cercophora newfieldiana</name>
    <dbReference type="NCBI Taxonomy" id="92897"/>
    <lineage>
        <taxon>Eukaryota</taxon>
        <taxon>Fungi</taxon>
        <taxon>Dikarya</taxon>
        <taxon>Ascomycota</taxon>
        <taxon>Pezizomycotina</taxon>
        <taxon>Sordariomycetes</taxon>
        <taxon>Sordariomycetidae</taxon>
        <taxon>Sordariales</taxon>
        <taxon>Lasiosphaeriaceae</taxon>
        <taxon>Cercophora</taxon>
    </lineage>
</organism>
<evidence type="ECO:0000313" key="2">
    <source>
        <dbReference type="EMBL" id="KAK0648991.1"/>
    </source>
</evidence>
<feature type="transmembrane region" description="Helical" evidence="1">
    <location>
        <begin position="104"/>
        <end position="125"/>
    </location>
</feature>
<evidence type="ECO:0000313" key="3">
    <source>
        <dbReference type="Proteomes" id="UP001174936"/>
    </source>
</evidence>
<keyword evidence="1" id="KW-1133">Transmembrane helix</keyword>
<evidence type="ECO:0000256" key="1">
    <source>
        <dbReference type="SAM" id="Phobius"/>
    </source>
</evidence>
<name>A0AA39YAE1_9PEZI</name>
<dbReference type="Proteomes" id="UP001174936">
    <property type="component" value="Unassembled WGS sequence"/>
</dbReference>
<protein>
    <submittedName>
        <fullName evidence="2">Uncharacterized protein</fullName>
    </submittedName>
</protein>
<keyword evidence="1" id="KW-0472">Membrane</keyword>
<feature type="transmembrane region" description="Helical" evidence="1">
    <location>
        <begin position="59"/>
        <end position="83"/>
    </location>
</feature>
<feature type="transmembrane region" description="Helical" evidence="1">
    <location>
        <begin position="29"/>
        <end position="53"/>
    </location>
</feature>
<feature type="transmembrane region" description="Helical" evidence="1">
    <location>
        <begin position="131"/>
        <end position="148"/>
    </location>
</feature>
<sequence length="155" mass="17336">MGTFRQAFTSPLFVWQSFRITSSLTAMGVIARLSMWLTLGFRLIVSLLTIIWQGYGGRVLSMVLGIIFGVVGFWLVAGWLGIIGSAEGRRRVFGIEWGRMQFDCVLVGILAGHVGVLVSAFYYIPSWMLSFAWWMLALTILTFAMIATRPSRDLS</sequence>
<accession>A0AA39YAE1</accession>
<dbReference type="AlphaFoldDB" id="A0AA39YAE1"/>
<keyword evidence="1" id="KW-0812">Transmembrane</keyword>
<dbReference type="EMBL" id="JAULSV010000003">
    <property type="protein sequence ID" value="KAK0648991.1"/>
    <property type="molecule type" value="Genomic_DNA"/>
</dbReference>
<gene>
    <name evidence="2" type="ORF">B0T16DRAFT_456443</name>
</gene>
<reference evidence="2" key="1">
    <citation type="submission" date="2023-06" db="EMBL/GenBank/DDBJ databases">
        <title>Genome-scale phylogeny and comparative genomics of the fungal order Sordariales.</title>
        <authorList>
            <consortium name="Lawrence Berkeley National Laboratory"/>
            <person name="Hensen N."/>
            <person name="Bonometti L."/>
            <person name="Westerberg I."/>
            <person name="Brannstrom I.O."/>
            <person name="Guillou S."/>
            <person name="Cros-Aarteil S."/>
            <person name="Calhoun S."/>
            <person name="Haridas S."/>
            <person name="Kuo A."/>
            <person name="Mondo S."/>
            <person name="Pangilinan J."/>
            <person name="Riley R."/>
            <person name="Labutti K."/>
            <person name="Andreopoulos B."/>
            <person name="Lipzen A."/>
            <person name="Chen C."/>
            <person name="Yanf M."/>
            <person name="Daum C."/>
            <person name="Ng V."/>
            <person name="Clum A."/>
            <person name="Steindorff A."/>
            <person name="Ohm R."/>
            <person name="Martin F."/>
            <person name="Silar P."/>
            <person name="Natvig D."/>
            <person name="Lalanne C."/>
            <person name="Gautier V."/>
            <person name="Ament-Velasquez S.L."/>
            <person name="Kruys A."/>
            <person name="Hutchinson M.I."/>
            <person name="Powell A.J."/>
            <person name="Barry K."/>
            <person name="Miller A.N."/>
            <person name="Grigoriev I.V."/>
            <person name="Debuchy R."/>
            <person name="Gladieux P."/>
            <person name="Thoren M.H."/>
            <person name="Johannesson H."/>
        </authorList>
    </citation>
    <scope>NUCLEOTIDE SEQUENCE</scope>
    <source>
        <strain evidence="2">SMH2532-1</strain>
    </source>
</reference>
<proteinExistence type="predicted"/>